<dbReference type="Gene3D" id="1.10.510.40">
    <property type="match status" value="1"/>
</dbReference>
<proteinExistence type="inferred from homology"/>
<evidence type="ECO:0000313" key="6">
    <source>
        <dbReference type="Proteomes" id="UP000791080"/>
    </source>
</evidence>
<dbReference type="EMBL" id="AUBJ02000001">
    <property type="protein sequence ID" value="MCP2330308.1"/>
    <property type="molecule type" value="Genomic_DNA"/>
</dbReference>
<sequence length="596" mass="65820">MTPDESVAHLTPTSWDLASRALLAKALAEFAHERLLRPRPTGDGSTYLVRGDDPLVEYRFTASVLALDHWVVDAASVVRHQGGAETPLDALGFFLDFRSALDLDGEPLPTYLEEISATLAAAAFRLATPAPGAAELSRAAFQTIEANLPEGHPAFVANSGRIGFGVDGQHRYTPESARPTRLVWLAAHRDHCTFRCSGHLDYDALVSAELDDRTRASFAAVLGGLGLDPDDYLLLPVHPWQWWHRVSVTFAAELGARRLVCLGEGPDEYQPQQSVRTWFNVTNPRRHYVKTALSVVNMGFVRGLSAAYMAATPAINDWVADLIAGDELLVSTRVSILRELASVGYHHRHLDAATERTSPYRKMLAALWRESPVPTLEPGRRLSSMAALLHVDRDGHALAAALIEESGLPPAEWLRRYLDAYLVPLLHCFYAHGLAFMPHGENVILVLSGGVVERVIHKDIAEEVVVMDPDAPLPDEVARVYADVPEHMRLLSILSDVFDGFLRFLSAVLHTRGVLDEDAFWRTVGECAADYVRAVPHLADRVRRYDLFADEFALSCLNRLQLRDTRQMVDLADPTAALRLVGTLRNPIAPYRPAGC</sequence>
<comment type="similarity">
    <text evidence="2">Belongs to the IucA/IucC family.</text>
</comment>
<keyword evidence="6" id="KW-1185">Reference proteome</keyword>
<evidence type="ECO:0000256" key="2">
    <source>
        <dbReference type="ARBA" id="ARBA00007832"/>
    </source>
</evidence>
<comment type="caution">
    <text evidence="5">The sequence shown here is derived from an EMBL/GenBank/DDBJ whole genome shotgun (WGS) entry which is preliminary data.</text>
</comment>
<organism evidence="5 6">
    <name type="scientific">Actinoalloteichus caeruleus DSM 43889</name>
    <dbReference type="NCBI Taxonomy" id="1120930"/>
    <lineage>
        <taxon>Bacteria</taxon>
        <taxon>Bacillati</taxon>
        <taxon>Actinomycetota</taxon>
        <taxon>Actinomycetes</taxon>
        <taxon>Pseudonocardiales</taxon>
        <taxon>Pseudonocardiaceae</taxon>
        <taxon>Actinoalloteichus</taxon>
        <taxon>Actinoalloteichus cyanogriseus</taxon>
    </lineage>
</organism>
<dbReference type="Gene3D" id="3.30.310.280">
    <property type="match status" value="1"/>
</dbReference>
<evidence type="ECO:0000259" key="4">
    <source>
        <dbReference type="Pfam" id="PF06276"/>
    </source>
</evidence>
<dbReference type="Pfam" id="PF06276">
    <property type="entry name" value="FhuF"/>
    <property type="match status" value="1"/>
</dbReference>
<evidence type="ECO:0000256" key="1">
    <source>
        <dbReference type="ARBA" id="ARBA00004924"/>
    </source>
</evidence>
<feature type="domain" description="Aerobactin siderophore biosynthesis IucA/IucC N-terminal" evidence="3">
    <location>
        <begin position="141"/>
        <end position="390"/>
    </location>
</feature>
<evidence type="ECO:0000313" key="5">
    <source>
        <dbReference type="EMBL" id="MCP2330308.1"/>
    </source>
</evidence>
<dbReference type="InterPro" id="IPR007310">
    <property type="entry name" value="Aerobactin_biosyn_IucA/IucC_N"/>
</dbReference>
<dbReference type="PANTHER" id="PTHR34384">
    <property type="entry name" value="L-2,3-DIAMINOPROPANOATE--CITRATE LIGASE"/>
    <property type="match status" value="1"/>
</dbReference>
<dbReference type="Proteomes" id="UP000791080">
    <property type="component" value="Unassembled WGS sequence"/>
</dbReference>
<dbReference type="Pfam" id="PF04183">
    <property type="entry name" value="IucA_IucC"/>
    <property type="match status" value="1"/>
</dbReference>
<gene>
    <name evidence="5" type="ORF">G443_000578</name>
</gene>
<dbReference type="PANTHER" id="PTHR34384:SF6">
    <property type="entry name" value="STAPHYLOFERRIN B SYNTHASE"/>
    <property type="match status" value="1"/>
</dbReference>
<reference evidence="5 6" key="1">
    <citation type="submission" date="2013-07" db="EMBL/GenBank/DDBJ databases">
        <authorList>
            <consortium name="DOE Joint Genome Institute"/>
            <person name="Reeve W."/>
            <person name="Huntemann M."/>
            <person name="Han J."/>
            <person name="Chen A."/>
            <person name="Kyrpides N."/>
            <person name="Mavromatis K."/>
            <person name="Markowitz V."/>
            <person name="Palaniappan K."/>
            <person name="Ivanova N."/>
            <person name="Schaumberg A."/>
            <person name="Pati A."/>
            <person name="Liolios K."/>
            <person name="Nordberg H.P."/>
            <person name="Cantor M.N."/>
            <person name="Hua S.X."/>
            <person name="Woyke T."/>
        </authorList>
    </citation>
    <scope>NUCLEOTIDE SEQUENCE [LARGE SCALE GENOMIC DNA]</scope>
    <source>
        <strain evidence="5 6">DSM 43889</strain>
    </source>
</reference>
<feature type="domain" description="Aerobactin siderophore biosynthesis IucA/IucC-like C-terminal" evidence="4">
    <location>
        <begin position="412"/>
        <end position="569"/>
    </location>
</feature>
<dbReference type="RefSeq" id="WP_026418140.1">
    <property type="nucleotide sequence ID" value="NZ_AUBJ02000001.1"/>
</dbReference>
<protein>
    <submittedName>
        <fullName evidence="5">Siderophore synthetase component</fullName>
    </submittedName>
</protein>
<comment type="pathway">
    <text evidence="1">Siderophore biosynthesis.</text>
</comment>
<evidence type="ECO:0000259" key="3">
    <source>
        <dbReference type="Pfam" id="PF04183"/>
    </source>
</evidence>
<name>A0ABT1JCU5_ACTCY</name>
<dbReference type="InterPro" id="IPR022770">
    <property type="entry name" value="IucA/IucC-like_C"/>
</dbReference>
<dbReference type="InterPro" id="IPR037455">
    <property type="entry name" value="LucA/IucC-like"/>
</dbReference>
<dbReference type="Gene3D" id="6.10.250.3370">
    <property type="match status" value="1"/>
</dbReference>
<reference evidence="5 6" key="2">
    <citation type="submission" date="2022-06" db="EMBL/GenBank/DDBJ databases">
        <title>Genomic Encyclopedia of Type Strains, Phase I: the one thousand microbial genomes (KMG-I) project.</title>
        <authorList>
            <person name="Kyrpides N."/>
        </authorList>
    </citation>
    <scope>NUCLEOTIDE SEQUENCE [LARGE SCALE GENOMIC DNA]</scope>
    <source>
        <strain evidence="5 6">DSM 43889</strain>
    </source>
</reference>
<accession>A0ABT1JCU5</accession>